<evidence type="ECO:0000256" key="2">
    <source>
        <dbReference type="ARBA" id="ARBA00022741"/>
    </source>
</evidence>
<dbReference type="Pfam" id="PF02700">
    <property type="entry name" value="PurS"/>
    <property type="match status" value="1"/>
</dbReference>
<dbReference type="InterPro" id="IPR003850">
    <property type="entry name" value="PurS"/>
</dbReference>
<keyword evidence="4" id="KW-0067">ATP-binding</keyword>
<name>A0A7C1AXC8_9BACT</name>
<sequence>MVKRLEIALKPHLFDAEAEWLKRKVRDYFGLELKKARVIRVITFDLPLSNDEFEKIRTDIFTNPVIHLSSYAPLSVDFQWLIWVGFRPGVRDTAGSVAMEAVQEYLGRKFDGRAGVYTSKIYEIHLSNLLKEDVELIARELLANELIQQWKIFSHHENWNPEEGIGFIVPRVILNREPGFTVIPIRSNEELKRLSDERHLALNPQDIPVIRDYFRRPEVREKRAKYGLDDPTDVELEAISQARSDHCNHNTFRGYFNYLDLDTGERIAINNLFK</sequence>
<dbReference type="SUPFAM" id="SSF109736">
    <property type="entry name" value="FGAM synthase PurL, linker domain"/>
    <property type="match status" value="1"/>
</dbReference>
<dbReference type="InterPro" id="IPR041609">
    <property type="entry name" value="PurL_linker"/>
</dbReference>
<organism evidence="6">
    <name type="scientific">Thermodesulforhabdus norvegica</name>
    <dbReference type="NCBI Taxonomy" id="39841"/>
    <lineage>
        <taxon>Bacteria</taxon>
        <taxon>Pseudomonadati</taxon>
        <taxon>Thermodesulfobacteriota</taxon>
        <taxon>Syntrophobacteria</taxon>
        <taxon>Syntrophobacterales</taxon>
        <taxon>Thermodesulforhabdaceae</taxon>
        <taxon>Thermodesulforhabdus</taxon>
    </lineage>
</organism>
<protein>
    <submittedName>
        <fullName evidence="6">Phosphoribosylformylglycinamidine synthase</fullName>
    </submittedName>
</protein>
<reference evidence="6" key="1">
    <citation type="journal article" date="2020" name="mSystems">
        <title>Genome- and Community-Level Interaction Insights into Carbon Utilization and Element Cycling Functions of Hydrothermarchaeota in Hydrothermal Sediment.</title>
        <authorList>
            <person name="Zhou Z."/>
            <person name="Liu Y."/>
            <person name="Xu W."/>
            <person name="Pan J."/>
            <person name="Luo Z.H."/>
            <person name="Li M."/>
        </authorList>
    </citation>
    <scope>NUCLEOTIDE SEQUENCE [LARGE SCALE GENOMIC DNA]</scope>
    <source>
        <strain evidence="6">HyVt-19</strain>
    </source>
</reference>
<dbReference type="Proteomes" id="UP000886355">
    <property type="component" value="Unassembled WGS sequence"/>
</dbReference>
<keyword evidence="1" id="KW-0436">Ligase</keyword>
<dbReference type="Gene3D" id="3.30.1280.10">
    <property type="entry name" value="Phosphoribosylformylglycinamidine synthase subunit PurS"/>
    <property type="match status" value="2"/>
</dbReference>
<dbReference type="GO" id="GO:0005524">
    <property type="term" value="F:ATP binding"/>
    <property type="evidence" value="ECO:0007669"/>
    <property type="project" value="UniProtKB-KW"/>
</dbReference>
<comment type="caution">
    <text evidence="6">The sequence shown here is derived from an EMBL/GenBank/DDBJ whole genome shotgun (WGS) entry which is preliminary data.</text>
</comment>
<dbReference type="EMBL" id="DQZW01000299">
    <property type="protein sequence ID" value="HDL90511.1"/>
    <property type="molecule type" value="Genomic_DNA"/>
</dbReference>
<keyword evidence="3" id="KW-0658">Purine biosynthesis</keyword>
<feature type="domain" description="Phosphoribosylformylglycinamidine synthase linker" evidence="5">
    <location>
        <begin position="191"/>
        <end position="249"/>
    </location>
</feature>
<feature type="non-terminal residue" evidence="6">
    <location>
        <position position="274"/>
    </location>
</feature>
<evidence type="ECO:0000256" key="4">
    <source>
        <dbReference type="ARBA" id="ARBA00022840"/>
    </source>
</evidence>
<accession>A0A7C1AXC8</accession>
<dbReference type="SUPFAM" id="SSF82697">
    <property type="entry name" value="PurS-like"/>
    <property type="match status" value="2"/>
</dbReference>
<dbReference type="InterPro" id="IPR036604">
    <property type="entry name" value="PurS-like_sf"/>
</dbReference>
<gene>
    <name evidence="6" type="ORF">ENG14_06370</name>
</gene>
<evidence type="ECO:0000313" key="6">
    <source>
        <dbReference type="EMBL" id="HDL90511.1"/>
    </source>
</evidence>
<evidence type="ECO:0000256" key="1">
    <source>
        <dbReference type="ARBA" id="ARBA00022598"/>
    </source>
</evidence>
<dbReference type="Pfam" id="PF18072">
    <property type="entry name" value="FGAR-AT_linker"/>
    <property type="match status" value="1"/>
</dbReference>
<keyword evidence="2" id="KW-0547">Nucleotide-binding</keyword>
<evidence type="ECO:0000256" key="3">
    <source>
        <dbReference type="ARBA" id="ARBA00022755"/>
    </source>
</evidence>
<dbReference type="GO" id="GO:0016874">
    <property type="term" value="F:ligase activity"/>
    <property type="evidence" value="ECO:0007669"/>
    <property type="project" value="UniProtKB-KW"/>
</dbReference>
<dbReference type="AlphaFoldDB" id="A0A7C1AXC8"/>
<dbReference type="GO" id="GO:0006164">
    <property type="term" value="P:purine nucleotide biosynthetic process"/>
    <property type="evidence" value="ECO:0007669"/>
    <property type="project" value="UniProtKB-KW"/>
</dbReference>
<evidence type="ECO:0000259" key="5">
    <source>
        <dbReference type="Pfam" id="PF18072"/>
    </source>
</evidence>
<proteinExistence type="predicted"/>